<dbReference type="InterPro" id="IPR054757">
    <property type="entry name" value="GSPE_N1E"/>
</dbReference>
<proteinExistence type="predicted"/>
<dbReference type="EMBL" id="FPHZ01000227">
    <property type="protein sequence ID" value="SFV89424.1"/>
    <property type="molecule type" value="Genomic_DNA"/>
</dbReference>
<dbReference type="InterPro" id="IPR027417">
    <property type="entry name" value="P-loop_NTPase"/>
</dbReference>
<comment type="catalytic activity">
    <reaction evidence="16">
        <text>ATP + H2O + cellular proteinSide 1 = ADP + phosphate + cellular proteinSide 2.</text>
        <dbReference type="EC" id="7.4.2.8"/>
    </reaction>
</comment>
<dbReference type="PROSITE" id="PS00662">
    <property type="entry name" value="T2SP_E"/>
    <property type="match status" value="1"/>
</dbReference>
<evidence type="ECO:0000256" key="6">
    <source>
        <dbReference type="ARBA" id="ARBA00022519"/>
    </source>
</evidence>
<keyword evidence="5" id="KW-1003">Cell membrane</keyword>
<evidence type="ECO:0000256" key="10">
    <source>
        <dbReference type="ARBA" id="ARBA00022840"/>
    </source>
</evidence>
<dbReference type="NCBIfam" id="TIGR02533">
    <property type="entry name" value="type_II_gspE"/>
    <property type="match status" value="1"/>
</dbReference>
<evidence type="ECO:0000256" key="3">
    <source>
        <dbReference type="ARBA" id="ARBA00004533"/>
    </source>
</evidence>
<dbReference type="GO" id="GO:0008564">
    <property type="term" value="F:protein-exporting ATPase activity"/>
    <property type="evidence" value="ECO:0007669"/>
    <property type="project" value="UniProtKB-EC"/>
</dbReference>
<dbReference type="InterPro" id="IPR003593">
    <property type="entry name" value="AAA+_ATPase"/>
</dbReference>
<dbReference type="GO" id="GO:0046872">
    <property type="term" value="F:metal ion binding"/>
    <property type="evidence" value="ECO:0007669"/>
    <property type="project" value="UniProtKB-KW"/>
</dbReference>
<reference evidence="19" key="1">
    <citation type="submission" date="2016-10" db="EMBL/GenBank/DDBJ databases">
        <authorList>
            <person name="de Groot N.N."/>
        </authorList>
    </citation>
    <scope>NUCLEOTIDE SEQUENCE</scope>
</reference>
<dbReference type="Pfam" id="PF22341">
    <property type="entry name" value="GSPE_N1E"/>
    <property type="match status" value="1"/>
</dbReference>
<dbReference type="InterPro" id="IPR001482">
    <property type="entry name" value="T2SS/T4SS_dom"/>
</dbReference>
<comment type="cofactor">
    <cofactor evidence="1">
        <name>Zn(2+)</name>
        <dbReference type="ChEBI" id="CHEBI:29105"/>
    </cofactor>
</comment>
<keyword evidence="6" id="KW-0997">Cell inner membrane</keyword>
<dbReference type="InterPro" id="IPR013369">
    <property type="entry name" value="T2SS_GspE"/>
</dbReference>
<keyword evidence="9" id="KW-0862">Zinc</keyword>
<dbReference type="FunFam" id="3.40.50.300:FF:000398">
    <property type="entry name" value="Type IV pilus assembly ATPase PilB"/>
    <property type="match status" value="1"/>
</dbReference>
<dbReference type="GO" id="GO:0015627">
    <property type="term" value="C:type II protein secretion system complex"/>
    <property type="evidence" value="ECO:0007669"/>
    <property type="project" value="InterPro"/>
</dbReference>
<dbReference type="GO" id="GO:0005886">
    <property type="term" value="C:plasma membrane"/>
    <property type="evidence" value="ECO:0007669"/>
    <property type="project" value="UniProtKB-SubCell"/>
</dbReference>
<dbReference type="SUPFAM" id="SSF52540">
    <property type="entry name" value="P-loop containing nucleoside triphosphate hydrolases"/>
    <property type="match status" value="1"/>
</dbReference>
<dbReference type="Gene3D" id="3.30.300.160">
    <property type="entry name" value="Type II secretion system, protein E, N-terminal domain"/>
    <property type="match status" value="1"/>
</dbReference>
<organism evidence="19">
    <name type="scientific">hydrothermal vent metagenome</name>
    <dbReference type="NCBI Taxonomy" id="652676"/>
    <lineage>
        <taxon>unclassified sequences</taxon>
        <taxon>metagenomes</taxon>
        <taxon>ecological metagenomes</taxon>
    </lineage>
</organism>
<keyword evidence="12" id="KW-1278">Translocase</keyword>
<dbReference type="PANTHER" id="PTHR30258">
    <property type="entry name" value="TYPE II SECRETION SYSTEM PROTEIN GSPE-RELATED"/>
    <property type="match status" value="1"/>
</dbReference>
<evidence type="ECO:0000256" key="12">
    <source>
        <dbReference type="ARBA" id="ARBA00022967"/>
    </source>
</evidence>
<evidence type="ECO:0000256" key="13">
    <source>
        <dbReference type="ARBA" id="ARBA00023136"/>
    </source>
</evidence>
<dbReference type="CDD" id="cd01129">
    <property type="entry name" value="PulE-GspE-like"/>
    <property type="match status" value="1"/>
</dbReference>
<evidence type="ECO:0000256" key="8">
    <source>
        <dbReference type="ARBA" id="ARBA00022741"/>
    </source>
</evidence>
<evidence type="ECO:0000256" key="2">
    <source>
        <dbReference type="ARBA" id="ARBA00003288"/>
    </source>
</evidence>
<dbReference type="AlphaFoldDB" id="A0A1W1E629"/>
<comment type="function">
    <text evidence="2">ATPase component of the type II secretion system required for the energy-dependent secretion of extracellular factors such as proteases and toxins from the periplasm. Acts as a molecular motor to provide the energy that is required for assembly of the pseudopilus and the extrusion of substrates generated in the cytoplasm.</text>
</comment>
<keyword evidence="8" id="KW-0547">Nucleotide-binding</keyword>
<dbReference type="EC" id="7.4.2.8" evidence="14"/>
<keyword evidence="13" id="KW-0472">Membrane</keyword>
<evidence type="ECO:0000313" key="19">
    <source>
        <dbReference type="EMBL" id="SFV89424.1"/>
    </source>
</evidence>
<evidence type="ECO:0000256" key="11">
    <source>
        <dbReference type="ARBA" id="ARBA00022927"/>
    </source>
</evidence>
<evidence type="ECO:0000256" key="4">
    <source>
        <dbReference type="ARBA" id="ARBA00022448"/>
    </source>
</evidence>
<dbReference type="FunFam" id="3.30.450.90:FF:000001">
    <property type="entry name" value="Type II secretion system ATPase GspE"/>
    <property type="match status" value="1"/>
</dbReference>
<keyword evidence="11" id="KW-0653">Protein transport</keyword>
<dbReference type="GO" id="GO:0015628">
    <property type="term" value="P:protein secretion by the type II secretion system"/>
    <property type="evidence" value="ECO:0007669"/>
    <property type="project" value="InterPro"/>
</dbReference>
<evidence type="ECO:0000256" key="9">
    <source>
        <dbReference type="ARBA" id="ARBA00022833"/>
    </source>
</evidence>
<sequence length="486" mass="54048">MANNALLPFAFAKKFSILLESVNNQQILTYYQLPGVDILTEIQRKFGDYQLKNATQEQLRQKIQQCYEFSSAQNLDHFQDHAENDDDLDTLAMELHKPMELLDSDDEAPIIRLLNALFAQAILEEASDIHIESYENRIRIRIRINGTLKQVLEPSVKIAPLLVSRIKIMAKLDIAEKRLPQDGRIALQLGGRAVDMRVSTIPSGYGEKVVLRLLDKQAGRLQLKQLGMLETTYAAMLSLIHQPHGILLVTGPTGSGKTTTLYAALIELNNTDLNITTIEDPVEYFIDGINQTQINNKVNMTFAKGLRAILRQDPDIVMVGEIRDNETAQIAVQASLTGHLVFSTLHTNTAVGAITRLRDMGVEPFLLSSSLSGVLAQRLIRVLCHQCKQPCIADTKEQEKLNINSSATIHQAVGCEHCNHTGYQGRSGLYELLTINAEIKTLIHNQASEAQILDASSNHSTLFEQARQLVLNGDTSLDEAIRVVSL</sequence>
<evidence type="ECO:0000256" key="15">
    <source>
        <dbReference type="ARBA" id="ARBA00031283"/>
    </source>
</evidence>
<evidence type="ECO:0000256" key="5">
    <source>
        <dbReference type="ARBA" id="ARBA00022475"/>
    </source>
</evidence>
<accession>A0A1W1E629</accession>
<keyword evidence="4" id="KW-0813">Transport</keyword>
<feature type="domain" description="Bacterial type II secretion system protein E" evidence="18">
    <location>
        <begin position="310"/>
        <end position="324"/>
    </location>
</feature>
<dbReference type="Gene3D" id="3.30.450.90">
    <property type="match status" value="1"/>
</dbReference>
<dbReference type="SMART" id="SM00382">
    <property type="entry name" value="AAA"/>
    <property type="match status" value="1"/>
</dbReference>
<evidence type="ECO:0000256" key="7">
    <source>
        <dbReference type="ARBA" id="ARBA00022723"/>
    </source>
</evidence>
<keyword evidence="7" id="KW-0479">Metal-binding</keyword>
<dbReference type="Pfam" id="PF00437">
    <property type="entry name" value="T2SSE"/>
    <property type="match status" value="1"/>
</dbReference>
<keyword evidence="10" id="KW-0067">ATP-binding</keyword>
<dbReference type="GO" id="GO:0005524">
    <property type="term" value="F:ATP binding"/>
    <property type="evidence" value="ECO:0007669"/>
    <property type="project" value="UniProtKB-KW"/>
</dbReference>
<dbReference type="GO" id="GO:0016887">
    <property type="term" value="F:ATP hydrolysis activity"/>
    <property type="evidence" value="ECO:0007669"/>
    <property type="project" value="TreeGrafter"/>
</dbReference>
<dbReference type="InterPro" id="IPR037257">
    <property type="entry name" value="T2SS_E_N_sf"/>
</dbReference>
<evidence type="ECO:0000256" key="16">
    <source>
        <dbReference type="ARBA" id="ARBA00034006"/>
    </source>
</evidence>
<protein>
    <recommendedName>
        <fullName evidence="14">protein-secreting ATPase</fullName>
        <ecNumber evidence="14">7.4.2.8</ecNumber>
    </recommendedName>
    <alternativeName>
        <fullName evidence="17">General secretion pathway protein E</fullName>
    </alternativeName>
    <alternativeName>
        <fullName evidence="15">Type II traffic warden ATPase</fullName>
    </alternativeName>
</protein>
<name>A0A1W1E629_9ZZZZ</name>
<dbReference type="Gene3D" id="3.40.50.300">
    <property type="entry name" value="P-loop containing nucleotide triphosphate hydrolases"/>
    <property type="match status" value="1"/>
</dbReference>
<gene>
    <name evidence="19" type="ORF">MNB_SUP05-SYMBIONT-5-796</name>
</gene>
<evidence type="ECO:0000259" key="18">
    <source>
        <dbReference type="PROSITE" id="PS00662"/>
    </source>
</evidence>
<dbReference type="PANTHER" id="PTHR30258:SF27">
    <property type="entry name" value="BACTERIOPHAGE ADSORPTION PROTEIN B-RELATED"/>
    <property type="match status" value="1"/>
</dbReference>
<comment type="subcellular location">
    <subcellularLocation>
        <location evidence="3">Cell inner membrane</location>
    </subcellularLocation>
</comment>
<evidence type="ECO:0000256" key="1">
    <source>
        <dbReference type="ARBA" id="ARBA00001947"/>
    </source>
</evidence>
<evidence type="ECO:0000256" key="14">
    <source>
        <dbReference type="ARBA" id="ARBA00024382"/>
    </source>
</evidence>
<dbReference type="SUPFAM" id="SSF160246">
    <property type="entry name" value="EspE N-terminal domain-like"/>
    <property type="match status" value="1"/>
</dbReference>
<evidence type="ECO:0000256" key="17">
    <source>
        <dbReference type="ARBA" id="ARBA00047206"/>
    </source>
</evidence>